<gene>
    <name evidence="6" type="ORF">BGE01nite_41780</name>
</gene>
<sequence>MIAETNWKHVKATRYEVAVLPWGATEAHNWHLPYATDSLQNEAMTAEAGRIAWEAGAKVAILPNMPFGVQTGQLDIPFCINMNPSTQMAVLEDTISCLEGVGVPKFVVFNGHGGNDFRQMLRELQARHPKIHLSVVNWFHMDAGKDIFTILGDHADERETSLLLHLHPDLVLPKSDWGEGKDNLPILKAMREKWAWSQRPWTQATNDTGSGDPQHSTAERGAQYFERLTQKFASYLIELAAADATRLYQKA</sequence>
<evidence type="ECO:0000256" key="3">
    <source>
        <dbReference type="ARBA" id="ARBA00022801"/>
    </source>
</evidence>
<dbReference type="PANTHER" id="PTHR35005:SF1">
    <property type="entry name" value="2-AMINO-5-FORMYLAMINO-6-RIBOSYLAMINOPYRIMIDIN-4(3H)-ONE 5'-MONOPHOSPHATE DEFORMYLASE"/>
    <property type="match status" value="1"/>
</dbReference>
<dbReference type="Proteomes" id="UP000321577">
    <property type="component" value="Unassembled WGS sequence"/>
</dbReference>
<evidence type="ECO:0000256" key="5">
    <source>
        <dbReference type="ARBA" id="ARBA00024029"/>
    </source>
</evidence>
<accession>A0A512MDT1</accession>
<keyword evidence="3" id="KW-0378">Hydrolase</keyword>
<evidence type="ECO:0000256" key="4">
    <source>
        <dbReference type="ARBA" id="ARBA00022833"/>
    </source>
</evidence>
<dbReference type="InterPro" id="IPR003785">
    <property type="entry name" value="Creatininase/forma_Hydrolase"/>
</dbReference>
<reference evidence="6 7" key="1">
    <citation type="submission" date="2019-07" db="EMBL/GenBank/DDBJ databases">
        <title>Whole genome shotgun sequence of Brevifollis gellanilyticus NBRC 108608.</title>
        <authorList>
            <person name="Hosoyama A."/>
            <person name="Uohara A."/>
            <person name="Ohji S."/>
            <person name="Ichikawa N."/>
        </authorList>
    </citation>
    <scope>NUCLEOTIDE SEQUENCE [LARGE SCALE GENOMIC DNA]</scope>
    <source>
        <strain evidence="6 7">NBRC 108608</strain>
    </source>
</reference>
<evidence type="ECO:0000256" key="1">
    <source>
        <dbReference type="ARBA" id="ARBA00001947"/>
    </source>
</evidence>
<dbReference type="SUPFAM" id="SSF102215">
    <property type="entry name" value="Creatininase"/>
    <property type="match status" value="1"/>
</dbReference>
<dbReference type="PANTHER" id="PTHR35005">
    <property type="entry name" value="3-DEHYDRO-SCYLLO-INOSOSE HYDROLASE"/>
    <property type="match status" value="1"/>
</dbReference>
<keyword evidence="7" id="KW-1185">Reference proteome</keyword>
<evidence type="ECO:0000313" key="6">
    <source>
        <dbReference type="EMBL" id="GEP44887.1"/>
    </source>
</evidence>
<keyword evidence="4" id="KW-0862">Zinc</keyword>
<evidence type="ECO:0000313" key="7">
    <source>
        <dbReference type="Proteomes" id="UP000321577"/>
    </source>
</evidence>
<protein>
    <submittedName>
        <fullName evidence="6">Amidase</fullName>
    </submittedName>
</protein>
<dbReference type="EMBL" id="BKAG01000038">
    <property type="protein sequence ID" value="GEP44887.1"/>
    <property type="molecule type" value="Genomic_DNA"/>
</dbReference>
<dbReference type="Pfam" id="PF02633">
    <property type="entry name" value="Creatininase"/>
    <property type="match status" value="1"/>
</dbReference>
<comment type="similarity">
    <text evidence="5">Belongs to the creatininase superfamily.</text>
</comment>
<dbReference type="GO" id="GO:0016811">
    <property type="term" value="F:hydrolase activity, acting on carbon-nitrogen (but not peptide) bonds, in linear amides"/>
    <property type="evidence" value="ECO:0007669"/>
    <property type="project" value="TreeGrafter"/>
</dbReference>
<dbReference type="AlphaFoldDB" id="A0A512MDT1"/>
<dbReference type="GO" id="GO:0046872">
    <property type="term" value="F:metal ion binding"/>
    <property type="evidence" value="ECO:0007669"/>
    <property type="project" value="UniProtKB-KW"/>
</dbReference>
<proteinExistence type="inferred from homology"/>
<dbReference type="GO" id="GO:0009231">
    <property type="term" value="P:riboflavin biosynthetic process"/>
    <property type="evidence" value="ECO:0007669"/>
    <property type="project" value="TreeGrafter"/>
</dbReference>
<name>A0A512MDT1_9BACT</name>
<comment type="caution">
    <text evidence="6">The sequence shown here is derived from an EMBL/GenBank/DDBJ whole genome shotgun (WGS) entry which is preliminary data.</text>
</comment>
<keyword evidence="2" id="KW-0479">Metal-binding</keyword>
<dbReference type="InterPro" id="IPR024087">
    <property type="entry name" value="Creatininase-like_sf"/>
</dbReference>
<dbReference type="Gene3D" id="3.40.50.10310">
    <property type="entry name" value="Creatininase"/>
    <property type="match status" value="1"/>
</dbReference>
<evidence type="ECO:0000256" key="2">
    <source>
        <dbReference type="ARBA" id="ARBA00022723"/>
    </source>
</evidence>
<organism evidence="6 7">
    <name type="scientific">Brevifollis gellanilyticus</name>
    <dbReference type="NCBI Taxonomy" id="748831"/>
    <lineage>
        <taxon>Bacteria</taxon>
        <taxon>Pseudomonadati</taxon>
        <taxon>Verrucomicrobiota</taxon>
        <taxon>Verrucomicrobiia</taxon>
        <taxon>Verrucomicrobiales</taxon>
        <taxon>Verrucomicrobiaceae</taxon>
    </lineage>
</organism>
<comment type="cofactor">
    <cofactor evidence="1">
        <name>Zn(2+)</name>
        <dbReference type="ChEBI" id="CHEBI:29105"/>
    </cofactor>
</comment>